<organism evidence="18">
    <name type="scientific">Daphnia magna</name>
    <dbReference type="NCBI Taxonomy" id="35525"/>
    <lineage>
        <taxon>Eukaryota</taxon>
        <taxon>Metazoa</taxon>
        <taxon>Ecdysozoa</taxon>
        <taxon>Arthropoda</taxon>
        <taxon>Crustacea</taxon>
        <taxon>Branchiopoda</taxon>
        <taxon>Diplostraca</taxon>
        <taxon>Cladocera</taxon>
        <taxon>Anomopoda</taxon>
        <taxon>Daphniidae</taxon>
        <taxon>Daphnia</taxon>
    </lineage>
</organism>
<evidence type="ECO:0000256" key="8">
    <source>
        <dbReference type="ARBA" id="ARBA00023315"/>
    </source>
</evidence>
<keyword evidence="4 11" id="KW-0819">tRNA processing</keyword>
<dbReference type="PANTHER" id="PTHR10925">
    <property type="entry name" value="N-ACETYLTRANSFERASE 10"/>
    <property type="match status" value="1"/>
</dbReference>
<evidence type="ECO:0000256" key="10">
    <source>
        <dbReference type="ARBA" id="ARBA00068357"/>
    </source>
</evidence>
<evidence type="ECO:0000256" key="13">
    <source>
        <dbReference type="SAM" id="MobiDB-lite"/>
    </source>
</evidence>
<keyword evidence="2 11" id="KW-0698">rRNA processing</keyword>
<comment type="catalytic activity">
    <reaction evidence="11">
        <text>a cytidine in tRNA + acetyl-CoA + ATP + H2O = an N(4)-acetylcytidine in tRNA + ADP + phosphate + CoA + H(+)</text>
        <dbReference type="Rhea" id="RHEA:53876"/>
        <dbReference type="Rhea" id="RHEA-COMP:13670"/>
        <dbReference type="Rhea" id="RHEA-COMP:13671"/>
        <dbReference type="ChEBI" id="CHEBI:15377"/>
        <dbReference type="ChEBI" id="CHEBI:15378"/>
        <dbReference type="ChEBI" id="CHEBI:30616"/>
        <dbReference type="ChEBI" id="CHEBI:43474"/>
        <dbReference type="ChEBI" id="CHEBI:57287"/>
        <dbReference type="ChEBI" id="CHEBI:57288"/>
        <dbReference type="ChEBI" id="CHEBI:74900"/>
        <dbReference type="ChEBI" id="CHEBI:82748"/>
        <dbReference type="ChEBI" id="CHEBI:456216"/>
    </reaction>
</comment>
<feature type="domain" description="N-acetyltransferase" evidence="16">
    <location>
        <begin position="531"/>
        <end position="754"/>
    </location>
</feature>
<comment type="subcellular location">
    <subcellularLocation>
        <location evidence="1 11">Nucleus</location>
        <location evidence="1 11">Nucleolus</location>
    </subcellularLocation>
</comment>
<dbReference type="Gene3D" id="3.40.50.11040">
    <property type="match status" value="1"/>
</dbReference>
<evidence type="ECO:0000259" key="16">
    <source>
        <dbReference type="Pfam" id="PF13718"/>
    </source>
</evidence>
<evidence type="ECO:0000256" key="12">
    <source>
        <dbReference type="SAM" id="Coils"/>
    </source>
</evidence>
<dbReference type="InterPro" id="IPR033688">
    <property type="entry name" value="NAT10"/>
</dbReference>
<evidence type="ECO:0000256" key="5">
    <source>
        <dbReference type="ARBA" id="ARBA00022741"/>
    </source>
</evidence>
<dbReference type="GO" id="GO:0051391">
    <property type="term" value="P:tRNA acetylation"/>
    <property type="evidence" value="ECO:0007669"/>
    <property type="project" value="UniProtKB-UniRule"/>
</dbReference>
<dbReference type="InterPro" id="IPR032672">
    <property type="entry name" value="TmcA/NAT10/Kre33"/>
</dbReference>
<feature type="domain" description="Possible tRNA binding" evidence="17">
    <location>
        <begin position="768"/>
        <end position="983"/>
    </location>
</feature>
<evidence type="ECO:0000259" key="15">
    <source>
        <dbReference type="Pfam" id="PF08351"/>
    </source>
</evidence>
<dbReference type="InterPro" id="IPR007807">
    <property type="entry name" value="TcmA/NAT10_helicase"/>
</dbReference>
<dbReference type="Pfam" id="PF05127">
    <property type="entry name" value="NAT10_TcmA_helicase"/>
    <property type="match status" value="1"/>
</dbReference>
<evidence type="ECO:0000256" key="7">
    <source>
        <dbReference type="ARBA" id="ARBA00023242"/>
    </source>
</evidence>
<feature type="binding site" evidence="11">
    <location>
        <begin position="294"/>
        <end position="303"/>
    </location>
    <ligand>
        <name>ATP</name>
        <dbReference type="ChEBI" id="CHEBI:30616"/>
    </ligand>
</feature>
<dbReference type="Pfam" id="PF13718">
    <property type="entry name" value="GNAT_acetyltr_2"/>
    <property type="match status" value="1"/>
</dbReference>
<evidence type="ECO:0000256" key="4">
    <source>
        <dbReference type="ARBA" id="ARBA00022694"/>
    </source>
</evidence>
<dbReference type="InterPro" id="IPR013562">
    <property type="entry name" value="TmcA/NAT10_N"/>
</dbReference>
<dbReference type="AlphaFoldDB" id="A0A0P6DE44"/>
<dbReference type="Pfam" id="PF08351">
    <property type="entry name" value="TmcA_N"/>
    <property type="match status" value="1"/>
</dbReference>
<evidence type="ECO:0000259" key="17">
    <source>
        <dbReference type="Pfam" id="PF13725"/>
    </source>
</evidence>
<keyword evidence="7 11" id="KW-0539">Nucleus</keyword>
<feature type="domain" description="TcmA/NAT10 helicase" evidence="14">
    <location>
        <begin position="289"/>
        <end position="491"/>
    </location>
</feature>
<dbReference type="InterPro" id="IPR016181">
    <property type="entry name" value="Acyl_CoA_acyltransferase"/>
</dbReference>
<evidence type="ECO:0000256" key="1">
    <source>
        <dbReference type="ARBA" id="ARBA00004604"/>
    </source>
</evidence>
<dbReference type="GO" id="GO:1904812">
    <property type="term" value="P:rRNA acetylation involved in maturation of SSU-rRNA"/>
    <property type="evidence" value="ECO:0007669"/>
    <property type="project" value="InterPro"/>
</dbReference>
<dbReference type="PANTHER" id="PTHR10925:SF5">
    <property type="entry name" value="RNA CYTIDINE ACETYLTRANSFERASE"/>
    <property type="match status" value="1"/>
</dbReference>
<dbReference type="FunFam" id="3.40.50.300:FF:002218">
    <property type="entry name" value="tRNA(Met) cytidine acetyltransferase TmcA"/>
    <property type="match status" value="1"/>
</dbReference>
<keyword evidence="5 11" id="KW-0547">Nucleotide-binding</keyword>
<keyword evidence="3 11" id="KW-0808">Transferase</keyword>
<feature type="binding site" evidence="11">
    <location>
        <begin position="639"/>
        <end position="645"/>
    </location>
    <ligand>
        <name>acetyl-CoA</name>
        <dbReference type="ChEBI" id="CHEBI:57288"/>
    </ligand>
</feature>
<name>A0A0P6DE44_9CRUS</name>
<dbReference type="HAMAP" id="MF_03211">
    <property type="entry name" value="RNA_acetyltr_Nat10"/>
    <property type="match status" value="1"/>
</dbReference>
<dbReference type="OrthoDB" id="10067491at2759"/>
<feature type="coiled-coil region" evidence="12">
    <location>
        <begin position="938"/>
        <end position="966"/>
    </location>
</feature>
<evidence type="ECO:0000256" key="11">
    <source>
        <dbReference type="HAMAP-Rule" id="MF_03211"/>
    </source>
</evidence>
<dbReference type="GO" id="GO:0000049">
    <property type="term" value="F:tRNA binding"/>
    <property type="evidence" value="ECO:0007669"/>
    <property type="project" value="TreeGrafter"/>
</dbReference>
<comment type="function">
    <text evidence="11">RNA cytidine acetyltransferase with specificity toward both 18S rRNA and tRNAs. Catalyzes the formation of N(4)-acetylcytidine (ac4C) in 18S rRNA. Required for early nucleolar cleavages of precursor rRNA at sites A0, A1 and A2 during 18S rRNA synthesis. Catalyzes the formation of ac4C in serine and leucine tRNAs. Requires a tRNA-binding adapter protein for full tRNA acetyltransferase activity but not for 18S rRNA acetylation.</text>
</comment>
<dbReference type="GO" id="GO:0030686">
    <property type="term" value="C:90S preribosome"/>
    <property type="evidence" value="ECO:0007669"/>
    <property type="project" value="TreeGrafter"/>
</dbReference>
<dbReference type="EMBL" id="GDIQ01080233">
    <property type="protein sequence ID" value="JAN14504.1"/>
    <property type="molecule type" value="Transcribed_RNA"/>
</dbReference>
<dbReference type="FunFam" id="3.40.50.11040:FF:000002">
    <property type="entry name" value="RNA cytidine acetyltransferase"/>
    <property type="match status" value="1"/>
</dbReference>
<dbReference type="GO" id="GO:0005524">
    <property type="term" value="F:ATP binding"/>
    <property type="evidence" value="ECO:0007669"/>
    <property type="project" value="UniProtKB-UniRule"/>
</dbReference>
<comment type="catalytic activity">
    <reaction evidence="9 11">
        <text>a cytidine in 18S rRNA + acetyl-CoA + ATP + H2O = an N(4)-acetylcytidine in 18S rRNA + ADP + phosphate + CoA + H(+)</text>
        <dbReference type="Rhea" id="RHEA:51424"/>
        <dbReference type="Rhea" id="RHEA-COMP:13575"/>
        <dbReference type="Rhea" id="RHEA-COMP:13576"/>
        <dbReference type="ChEBI" id="CHEBI:15377"/>
        <dbReference type="ChEBI" id="CHEBI:15378"/>
        <dbReference type="ChEBI" id="CHEBI:30616"/>
        <dbReference type="ChEBI" id="CHEBI:43474"/>
        <dbReference type="ChEBI" id="CHEBI:57287"/>
        <dbReference type="ChEBI" id="CHEBI:57288"/>
        <dbReference type="ChEBI" id="CHEBI:74900"/>
        <dbReference type="ChEBI" id="CHEBI:82748"/>
        <dbReference type="ChEBI" id="CHEBI:456216"/>
    </reaction>
</comment>
<accession>A0A0P6DE44</accession>
<dbReference type="InterPro" id="IPR000182">
    <property type="entry name" value="GNAT_dom"/>
</dbReference>
<comment type="similarity">
    <text evidence="11">Belongs to the RNA cytidine acetyltransferase family. NAT10 subfamily.</text>
</comment>
<keyword evidence="8 11" id="KW-0012">Acyltransferase</keyword>
<evidence type="ECO:0000256" key="9">
    <source>
        <dbReference type="ARBA" id="ARBA00052133"/>
    </source>
</evidence>
<dbReference type="SUPFAM" id="SSF55729">
    <property type="entry name" value="Acyl-CoA N-acyltransferases (Nat)"/>
    <property type="match status" value="1"/>
</dbReference>
<dbReference type="InterPro" id="IPR027417">
    <property type="entry name" value="P-loop_NTPase"/>
</dbReference>
<dbReference type="CDD" id="cd04301">
    <property type="entry name" value="NAT_SF"/>
    <property type="match status" value="1"/>
</dbReference>
<evidence type="ECO:0000259" key="14">
    <source>
        <dbReference type="Pfam" id="PF05127"/>
    </source>
</evidence>
<feature type="compositionally biased region" description="Basic residues" evidence="13">
    <location>
        <begin position="1018"/>
        <end position="1036"/>
    </location>
</feature>
<evidence type="ECO:0000256" key="2">
    <source>
        <dbReference type="ARBA" id="ARBA00022552"/>
    </source>
</evidence>
<feature type="region of interest" description="Disordered" evidence="13">
    <location>
        <begin position="1005"/>
        <end position="1036"/>
    </location>
</feature>
<feature type="binding site" evidence="11">
    <location>
        <position position="473"/>
    </location>
    <ligand>
        <name>ATP</name>
        <dbReference type="ChEBI" id="CHEBI:30616"/>
    </ligand>
</feature>
<sequence length="1036" mass="116325">MSCSNQRNSICLLKMVRKELDKRIRTLIETGVKQGHRSMFVVVGDKGQDQTVILHNILSKTTVKSRPNVLWCYKKDLGFSSHRQKRMKQMKQKRKQGKVDVNEDDPFELFILSTSIRYCYYAETHKILGNTFGMCILQDFEALTPNILARAIETVEGGGLVVLLLRSINSLKQLHTMAMDVHARYRTEAHNDVVGRFNERFILSLASCTRCLVVDDQLNILPVSSHSFEIKTMPAVETANELKELKASMQDTQPVGSLLNCCCTLDQAKAVLKFVECISEKTLRSTVALTAARGRGKSAALGLAMAAAVAFGYSNIFVTSPSPENLKTLFEFIFKGFDALQYSEHEDYSITQSSNPEFNKAVVRVDVFHDHRQTIQYIHPTDAAKLGQAELVVIDEAAAIPLPLVKALLGPYLVFMASTINGYEGTGRSLSLKLIEQLRVQSRPMGASTKQKEVDSKLVGRSLAEITLDESIRYRNGDATEAWLNHLLCLDATLAPPIPAGCPSPENCDLYYVDRDALFSYDKGSEAFLQRVMSLMVSSHYKNTPNDLQMLSDAPAHHLFCLLGPLSSSGGKTHEVFCVIQVCLEGDISSASIMQGLARGQRSSGDLIPWTVGTQFLDQDFPRLSGARVIRIATHTDYQGMGYGSRALDLLEKYYEQNMINIDEMEEPERQGLKIVNEETAGELGKDQGKPRKLKLLLKLSERKPERLDYLGVSFGLTGSLLKFWKKAGFVPVYIRQTANDLTGEHSCIMLKVLRNQLDDAIPTDNQWLQAFWLDFRRRFISLLGFQFRKMSPALALAILHNKAVNDNHSDISRQELELHLSQYDLKRLEYYSRNMADYHLIMDLLPNVTKIYCLGSMGDTHFSAVQLTILIGMGLQYKTADELAAELELPSTQLLGLFNRTMRKISQYLSSVVEQEVAAALESKSGRNLVSFGQPIAQTLSDELDEDAKKLKEKQMEELKKLQLDDLSQFTIKGSENEWSNVLAKNPKGIVSLKSGEKRRLLDAAEETNVEDETKPDKKKTHKNQSQRGKKKVKK</sequence>
<feature type="binding site" evidence="11">
    <location>
        <begin position="632"/>
        <end position="634"/>
    </location>
    <ligand>
        <name>acetyl-CoA</name>
        <dbReference type="ChEBI" id="CHEBI:57288"/>
    </ligand>
</feature>
<protein>
    <recommendedName>
        <fullName evidence="10 11">RNA cytidine acetyltransferase</fullName>
        <ecNumber evidence="11">2.3.1.-</ecNumber>
    </recommendedName>
    <alternativeName>
        <fullName evidence="11">18S rRNA cytosine acetyltransferase</fullName>
    </alternativeName>
</protein>
<evidence type="ECO:0000313" key="18">
    <source>
        <dbReference type="EMBL" id="JAN14504.1"/>
    </source>
</evidence>
<feature type="binding site" evidence="11">
    <location>
        <position position="727"/>
    </location>
    <ligand>
        <name>acetyl-CoA</name>
        <dbReference type="ChEBI" id="CHEBI:57288"/>
    </ligand>
</feature>
<evidence type="ECO:0000256" key="6">
    <source>
        <dbReference type="ARBA" id="ARBA00022840"/>
    </source>
</evidence>
<dbReference type="Pfam" id="PF13725">
    <property type="entry name" value="tRNA_bind_2"/>
    <property type="match status" value="1"/>
</dbReference>
<keyword evidence="6 11" id="KW-0067">ATP-binding</keyword>
<evidence type="ECO:0000256" key="3">
    <source>
        <dbReference type="ARBA" id="ARBA00022679"/>
    </source>
</evidence>
<dbReference type="InterPro" id="IPR027992">
    <property type="entry name" value="tRNA_bind_dom"/>
</dbReference>
<reference evidence="18" key="1">
    <citation type="submission" date="2015-10" db="EMBL/GenBank/DDBJ databases">
        <title>EvidentialGene: Evidence-directed Construction of Complete mRNA Transcriptomes without Genomes.</title>
        <authorList>
            <person name="Gilbert D.G."/>
        </authorList>
    </citation>
    <scope>NUCLEOTIDE SEQUENCE</scope>
</reference>
<dbReference type="GO" id="GO:0005730">
    <property type="term" value="C:nucleolus"/>
    <property type="evidence" value="ECO:0007669"/>
    <property type="project" value="UniProtKB-SubCell"/>
</dbReference>
<keyword evidence="12" id="KW-0175">Coiled coil</keyword>
<feature type="domain" description="TmcA/NAT10 N-terminal" evidence="15">
    <location>
        <begin position="21"/>
        <end position="215"/>
    </location>
</feature>
<dbReference type="EC" id="2.3.1.-" evidence="11"/>
<dbReference type="Gene3D" id="3.40.50.300">
    <property type="entry name" value="P-loop containing nucleotide triphosphate hydrolases"/>
    <property type="match status" value="1"/>
</dbReference>
<dbReference type="GO" id="GO:1990883">
    <property type="term" value="F:18S rRNA cytidine N-acetyltransferase activity"/>
    <property type="evidence" value="ECO:0007669"/>
    <property type="project" value="TreeGrafter"/>
</dbReference>
<proteinExistence type="inferred from homology"/>
<dbReference type="Gene3D" id="3.40.630.30">
    <property type="match status" value="1"/>
</dbReference>